<comment type="subunit">
    <text evidence="3">Homodimer. Interacts with LigD.</text>
</comment>
<feature type="domain" description="Rho termination factor-like N-terminal" evidence="6">
    <location>
        <begin position="286"/>
        <end position="328"/>
    </location>
</feature>
<feature type="compositionally biased region" description="Basic and acidic residues" evidence="4">
    <location>
        <begin position="290"/>
        <end position="313"/>
    </location>
</feature>
<keyword evidence="2 3" id="KW-0233">DNA recombination</keyword>
<comment type="function">
    <text evidence="3">With LigD forms a non-homologous end joining (NHEJ) DNA repair enzyme, which repairs dsDNA breaks with reduced fidelity. Binds linear dsDNA with 5'- and 3'- overhangs but not closed circular dsDNA nor ssDNA. Recruits and stimulates the ligase activity of LigD.</text>
</comment>
<evidence type="ECO:0000256" key="3">
    <source>
        <dbReference type="HAMAP-Rule" id="MF_01875"/>
    </source>
</evidence>
<keyword evidence="8" id="KW-1185">Reference proteome</keyword>
<evidence type="ECO:0000259" key="6">
    <source>
        <dbReference type="SMART" id="SM00959"/>
    </source>
</evidence>
<organism evidence="7 8">
    <name type="scientific">Georgenia halophila</name>
    <dbReference type="NCBI Taxonomy" id="620889"/>
    <lineage>
        <taxon>Bacteria</taxon>
        <taxon>Bacillati</taxon>
        <taxon>Actinomycetota</taxon>
        <taxon>Actinomycetes</taxon>
        <taxon>Micrococcales</taxon>
        <taxon>Bogoriellaceae</taxon>
        <taxon>Georgenia</taxon>
    </lineage>
</organism>
<comment type="similarity">
    <text evidence="3">Belongs to the prokaryotic Ku family.</text>
</comment>
<gene>
    <name evidence="3" type="primary">ku</name>
    <name evidence="7" type="ORF">GCM10023169_24220</name>
</gene>
<proteinExistence type="inferred from homology"/>
<dbReference type="PANTHER" id="PTHR41251">
    <property type="entry name" value="NON-HOMOLOGOUS END JOINING PROTEIN KU"/>
    <property type="match status" value="1"/>
</dbReference>
<evidence type="ECO:0000256" key="4">
    <source>
        <dbReference type="SAM" id="MobiDB-lite"/>
    </source>
</evidence>
<protein>
    <recommendedName>
        <fullName evidence="3">Non-homologous end joining protein Ku</fullName>
    </recommendedName>
</protein>
<dbReference type="Pfam" id="PF02735">
    <property type="entry name" value="Ku"/>
    <property type="match status" value="1"/>
</dbReference>
<comment type="caution">
    <text evidence="7">The sequence shown here is derived from an EMBL/GenBank/DDBJ whole genome shotgun (WGS) entry which is preliminary data.</text>
</comment>
<keyword evidence="1 3" id="KW-0238">DNA-binding</keyword>
<dbReference type="InterPro" id="IPR006164">
    <property type="entry name" value="DNA_bd_Ku70/Ku80"/>
</dbReference>
<evidence type="ECO:0000313" key="7">
    <source>
        <dbReference type="EMBL" id="GAA4425939.1"/>
    </source>
</evidence>
<dbReference type="Gene3D" id="2.40.290.10">
    <property type="match status" value="1"/>
</dbReference>
<dbReference type="SMART" id="SM00559">
    <property type="entry name" value="Ku78"/>
    <property type="match status" value="1"/>
</dbReference>
<dbReference type="EMBL" id="BAABGN010000011">
    <property type="protein sequence ID" value="GAA4425939.1"/>
    <property type="molecule type" value="Genomic_DNA"/>
</dbReference>
<dbReference type="CDD" id="cd00789">
    <property type="entry name" value="KU_like"/>
    <property type="match status" value="1"/>
</dbReference>
<sequence>MARAIWTGALAFGLVNVPVGLYAATQDKTIHFRQFERGTSSRIRYRRVNEDTGKEVEYEDIVKGYELDSGDYVILDPEELDEIAPGRTRTIEITDFVDATEIDPLYYQKSYYLAPENDASKRAYALLTTAMEKADRIAVANFVMRSKQYLAAVRPEDGTLVLETMFFADEVRNSRQELDNLPVDEKPAKKDTDMAVSLIESMTTEWDPSNYEDTYREKVLDLVEAKAGGKEVVTPAEPAEEGGEVVDLMDALRRSVEASRSKHEPGNRGQASGLAATEPQDGGSDGLSDMSKDELYDLATEHEITGRSKMNKDQLVEAISAVRTKNRKAS</sequence>
<dbReference type="PIRSF" id="PIRSF006493">
    <property type="entry name" value="Prok_Ku"/>
    <property type="match status" value="1"/>
</dbReference>
<dbReference type="SUPFAM" id="SSF100939">
    <property type="entry name" value="SPOC domain-like"/>
    <property type="match status" value="1"/>
</dbReference>
<feature type="compositionally biased region" description="Basic and acidic residues" evidence="4">
    <location>
        <begin position="256"/>
        <end position="266"/>
    </location>
</feature>
<evidence type="ECO:0000256" key="1">
    <source>
        <dbReference type="ARBA" id="ARBA00023125"/>
    </source>
</evidence>
<evidence type="ECO:0000256" key="2">
    <source>
        <dbReference type="ARBA" id="ARBA00023172"/>
    </source>
</evidence>
<dbReference type="NCBIfam" id="TIGR02772">
    <property type="entry name" value="Ku_bact"/>
    <property type="match status" value="1"/>
</dbReference>
<keyword evidence="3" id="KW-0234">DNA repair</keyword>
<dbReference type="Proteomes" id="UP001500622">
    <property type="component" value="Unassembled WGS sequence"/>
</dbReference>
<dbReference type="InterPro" id="IPR011112">
    <property type="entry name" value="Rho-like_N"/>
</dbReference>
<name>A0ABP8LCN8_9MICO</name>
<keyword evidence="3" id="KW-0227">DNA damage</keyword>
<evidence type="ECO:0000259" key="5">
    <source>
        <dbReference type="SMART" id="SM00559"/>
    </source>
</evidence>
<dbReference type="InterPro" id="IPR016194">
    <property type="entry name" value="SPOC-like_C_dom_sf"/>
</dbReference>
<dbReference type="SMART" id="SM00959">
    <property type="entry name" value="Rho_N"/>
    <property type="match status" value="1"/>
</dbReference>
<evidence type="ECO:0000313" key="8">
    <source>
        <dbReference type="Proteomes" id="UP001500622"/>
    </source>
</evidence>
<dbReference type="RefSeq" id="WP_345216520.1">
    <property type="nucleotide sequence ID" value="NZ_BAABGN010000011.1"/>
</dbReference>
<accession>A0ABP8LCN8</accession>
<reference evidence="8" key="1">
    <citation type="journal article" date="2019" name="Int. J. Syst. Evol. Microbiol.">
        <title>The Global Catalogue of Microorganisms (GCM) 10K type strain sequencing project: providing services to taxonomists for standard genome sequencing and annotation.</title>
        <authorList>
            <consortium name="The Broad Institute Genomics Platform"/>
            <consortium name="The Broad Institute Genome Sequencing Center for Infectious Disease"/>
            <person name="Wu L."/>
            <person name="Ma J."/>
        </authorList>
    </citation>
    <scope>NUCLEOTIDE SEQUENCE [LARGE SCALE GENOMIC DNA]</scope>
    <source>
        <strain evidence="8">JCM 17810</strain>
    </source>
</reference>
<dbReference type="HAMAP" id="MF_01875">
    <property type="entry name" value="Prokaryotic_Ku"/>
    <property type="match status" value="1"/>
</dbReference>
<feature type="region of interest" description="Disordered" evidence="4">
    <location>
        <begin position="256"/>
        <end position="313"/>
    </location>
</feature>
<feature type="domain" description="Ku" evidence="5">
    <location>
        <begin position="53"/>
        <end position="183"/>
    </location>
</feature>
<dbReference type="Pfam" id="PF07498">
    <property type="entry name" value="Rho_N"/>
    <property type="match status" value="1"/>
</dbReference>
<dbReference type="InterPro" id="IPR009187">
    <property type="entry name" value="Prok_Ku"/>
</dbReference>
<dbReference type="PANTHER" id="PTHR41251:SF1">
    <property type="entry name" value="NON-HOMOLOGOUS END JOINING PROTEIN KU"/>
    <property type="match status" value="1"/>
</dbReference>